<dbReference type="Pfam" id="PF03108">
    <property type="entry name" value="DBD_Tnp_Mut"/>
    <property type="match status" value="1"/>
</dbReference>
<organism evidence="3 4">
    <name type="scientific">Arachis hypogaea</name>
    <name type="common">Peanut</name>
    <dbReference type="NCBI Taxonomy" id="3818"/>
    <lineage>
        <taxon>Eukaryota</taxon>
        <taxon>Viridiplantae</taxon>
        <taxon>Streptophyta</taxon>
        <taxon>Embryophyta</taxon>
        <taxon>Tracheophyta</taxon>
        <taxon>Spermatophyta</taxon>
        <taxon>Magnoliopsida</taxon>
        <taxon>eudicotyledons</taxon>
        <taxon>Gunneridae</taxon>
        <taxon>Pentapetalae</taxon>
        <taxon>rosids</taxon>
        <taxon>fabids</taxon>
        <taxon>Fabales</taxon>
        <taxon>Fabaceae</taxon>
        <taxon>Papilionoideae</taxon>
        <taxon>50 kb inversion clade</taxon>
        <taxon>dalbergioids sensu lato</taxon>
        <taxon>Dalbergieae</taxon>
        <taxon>Pterocarpus clade</taxon>
        <taxon>Arachis</taxon>
    </lineage>
</organism>
<comment type="caution">
    <text evidence="3">The sequence shown here is derived from an EMBL/GenBank/DDBJ whole genome shotgun (WGS) entry which is preliminary data.</text>
</comment>
<protein>
    <recommendedName>
        <fullName evidence="2">Transposase MuDR plant domain-containing protein</fullName>
    </recommendedName>
</protein>
<dbReference type="EMBL" id="SDMP01000016">
    <property type="protein sequence ID" value="RYR04293.1"/>
    <property type="molecule type" value="Genomic_DNA"/>
</dbReference>
<feature type="domain" description="Transposase MuDR plant" evidence="2">
    <location>
        <begin position="87"/>
        <end position="153"/>
    </location>
</feature>
<reference evidence="3 4" key="1">
    <citation type="submission" date="2019-01" db="EMBL/GenBank/DDBJ databases">
        <title>Sequencing of cultivated peanut Arachis hypogaea provides insights into genome evolution and oil improvement.</title>
        <authorList>
            <person name="Chen X."/>
        </authorList>
    </citation>
    <scope>NUCLEOTIDE SEQUENCE [LARGE SCALE GENOMIC DNA]</scope>
    <source>
        <strain evidence="4">cv. Fuhuasheng</strain>
        <tissue evidence="3">Leaves</tissue>
    </source>
</reference>
<evidence type="ECO:0000256" key="1">
    <source>
        <dbReference type="SAM" id="MobiDB-lite"/>
    </source>
</evidence>
<dbReference type="AlphaFoldDB" id="A0A444YQP5"/>
<gene>
    <name evidence="3" type="ORF">Ahy_B06g083964</name>
</gene>
<sequence>MQRENSGPGSELGGPRSSKEHGLTGQDATNAADGAEDHVPDPTAAELDSEYEKPYEYESEVFNSPVSFGDEGKTTYDTFDEDTEYGEVQFKVGQLFPTMESFKKALKDYFVHEGKDVLYIKNEKLRVRAACAGKECPWLIFTSWNSSKGCFQIKTLYNEHNCGRDFGSNLADRAWVTDKLVKKLFTQPDLKLGAARII</sequence>
<keyword evidence="4" id="KW-1185">Reference proteome</keyword>
<accession>A0A444YQP5</accession>
<name>A0A444YQP5_ARAHY</name>
<dbReference type="PANTHER" id="PTHR31973">
    <property type="entry name" value="POLYPROTEIN, PUTATIVE-RELATED"/>
    <property type="match status" value="1"/>
</dbReference>
<evidence type="ECO:0000259" key="2">
    <source>
        <dbReference type="Pfam" id="PF03108"/>
    </source>
</evidence>
<dbReference type="Proteomes" id="UP000289738">
    <property type="component" value="Chromosome B06"/>
</dbReference>
<feature type="region of interest" description="Disordered" evidence="1">
    <location>
        <begin position="1"/>
        <end position="50"/>
    </location>
</feature>
<proteinExistence type="predicted"/>
<dbReference type="PANTHER" id="PTHR31973:SF187">
    <property type="entry name" value="MUTATOR TRANSPOSASE MUDRA PROTEIN"/>
    <property type="match status" value="1"/>
</dbReference>
<evidence type="ECO:0000313" key="3">
    <source>
        <dbReference type="EMBL" id="RYR04293.1"/>
    </source>
</evidence>
<dbReference type="InterPro" id="IPR004332">
    <property type="entry name" value="Transposase_MuDR"/>
</dbReference>
<evidence type="ECO:0000313" key="4">
    <source>
        <dbReference type="Proteomes" id="UP000289738"/>
    </source>
</evidence>